<evidence type="ECO:0000313" key="3">
    <source>
        <dbReference type="EMBL" id="KAJ1960783.1"/>
    </source>
</evidence>
<dbReference type="EMBL" id="JANBPY010001268">
    <property type="protein sequence ID" value="KAJ1960783.1"/>
    <property type="molecule type" value="Genomic_DNA"/>
</dbReference>
<dbReference type="OrthoDB" id="10552646at2759"/>
<name>A0A9W8ASI9_9FUNG</name>
<accession>A0A9W8ASI9</accession>
<comment type="caution">
    <text evidence="3">The sequence shown here is derived from an EMBL/GenBank/DDBJ whole genome shotgun (WGS) entry which is preliminary data.</text>
</comment>
<dbReference type="AlphaFoldDB" id="A0A9W8ASI9"/>
<proteinExistence type="predicted"/>
<organism evidence="3 4">
    <name type="scientific">Dispira parvispora</name>
    <dbReference type="NCBI Taxonomy" id="1520584"/>
    <lineage>
        <taxon>Eukaryota</taxon>
        <taxon>Fungi</taxon>
        <taxon>Fungi incertae sedis</taxon>
        <taxon>Zoopagomycota</taxon>
        <taxon>Kickxellomycotina</taxon>
        <taxon>Dimargaritomycetes</taxon>
        <taxon>Dimargaritales</taxon>
        <taxon>Dimargaritaceae</taxon>
        <taxon>Dispira</taxon>
    </lineage>
</organism>
<protein>
    <submittedName>
        <fullName evidence="3">Uncharacterized protein</fullName>
    </submittedName>
</protein>
<feature type="region of interest" description="Disordered" evidence="1">
    <location>
        <begin position="31"/>
        <end position="98"/>
    </location>
</feature>
<feature type="compositionally biased region" description="Polar residues" evidence="1">
    <location>
        <begin position="31"/>
        <end position="44"/>
    </location>
</feature>
<gene>
    <name evidence="3" type="ORF">IWQ62_004097</name>
</gene>
<feature type="compositionally biased region" description="Basic and acidic residues" evidence="1">
    <location>
        <begin position="83"/>
        <end position="93"/>
    </location>
</feature>
<sequence>MKARVLLITLALSMTLSLVCPALGDAPVDDSNTADASTGESQPLESADDTGKSVGSDNSYSYPTGKGKGYDGHQNHAGGAHGDGSDKGGKAGKDGSGGFYGKGKSQGGGYGAGFGHPGGISKGKESENKGPYMVFPLFSRQASEPSEANYVHHERRGFDDFPYGGYGGYGGLGGFGGYGKGFYPYGGGYGDGFYPVGGFGLGRRRAFGRRFNLRRRIRHCKHFGFHNRFNRNFGRKKRVFYG</sequence>
<feature type="signal peptide" evidence="2">
    <location>
        <begin position="1"/>
        <end position="24"/>
    </location>
</feature>
<dbReference type="Proteomes" id="UP001150925">
    <property type="component" value="Unassembled WGS sequence"/>
</dbReference>
<evidence type="ECO:0000256" key="2">
    <source>
        <dbReference type="SAM" id="SignalP"/>
    </source>
</evidence>
<evidence type="ECO:0000313" key="4">
    <source>
        <dbReference type="Proteomes" id="UP001150925"/>
    </source>
</evidence>
<feature type="compositionally biased region" description="Polar residues" evidence="1">
    <location>
        <begin position="53"/>
        <end position="62"/>
    </location>
</feature>
<feature type="chain" id="PRO_5040891189" evidence="2">
    <location>
        <begin position="25"/>
        <end position="242"/>
    </location>
</feature>
<keyword evidence="4" id="KW-1185">Reference proteome</keyword>
<keyword evidence="2" id="KW-0732">Signal</keyword>
<evidence type="ECO:0000256" key="1">
    <source>
        <dbReference type="SAM" id="MobiDB-lite"/>
    </source>
</evidence>
<reference evidence="3" key="1">
    <citation type="submission" date="2022-07" db="EMBL/GenBank/DDBJ databases">
        <title>Phylogenomic reconstructions and comparative analyses of Kickxellomycotina fungi.</title>
        <authorList>
            <person name="Reynolds N.K."/>
            <person name="Stajich J.E."/>
            <person name="Barry K."/>
            <person name="Grigoriev I.V."/>
            <person name="Crous P."/>
            <person name="Smith M.E."/>
        </authorList>
    </citation>
    <scope>NUCLEOTIDE SEQUENCE</scope>
    <source>
        <strain evidence="3">RSA 1196</strain>
    </source>
</reference>